<dbReference type="EMBL" id="CM007383">
    <property type="protein sequence ID" value="ONK75889.1"/>
    <property type="molecule type" value="Genomic_DNA"/>
</dbReference>
<proteinExistence type="predicted"/>
<dbReference type="GO" id="GO:0016787">
    <property type="term" value="F:hydrolase activity"/>
    <property type="evidence" value="ECO:0007669"/>
    <property type="project" value="UniProtKB-KW"/>
</dbReference>
<feature type="domain" description="Nudix hydrolase" evidence="3">
    <location>
        <begin position="1"/>
        <end position="33"/>
    </location>
</feature>
<protein>
    <recommendedName>
        <fullName evidence="3">Nudix hydrolase domain-containing protein</fullName>
    </recommendedName>
</protein>
<name>A0A5P1FG88_ASPOF</name>
<dbReference type="InterPro" id="IPR015797">
    <property type="entry name" value="NUDIX_hydrolase-like_dom_sf"/>
</dbReference>
<gene>
    <name evidence="4" type="ORF">A4U43_C03F21640</name>
</gene>
<dbReference type="Pfam" id="PF00293">
    <property type="entry name" value="NUDIX"/>
    <property type="match status" value="1"/>
</dbReference>
<organism evidence="4 5">
    <name type="scientific">Asparagus officinalis</name>
    <name type="common">Garden asparagus</name>
    <dbReference type="NCBI Taxonomy" id="4686"/>
    <lineage>
        <taxon>Eukaryota</taxon>
        <taxon>Viridiplantae</taxon>
        <taxon>Streptophyta</taxon>
        <taxon>Embryophyta</taxon>
        <taxon>Tracheophyta</taxon>
        <taxon>Spermatophyta</taxon>
        <taxon>Magnoliopsida</taxon>
        <taxon>Liliopsida</taxon>
        <taxon>Asparagales</taxon>
        <taxon>Asparagaceae</taxon>
        <taxon>Asparagoideae</taxon>
        <taxon>Asparagus</taxon>
    </lineage>
</organism>
<evidence type="ECO:0000256" key="2">
    <source>
        <dbReference type="SAM" id="MobiDB-lite"/>
    </source>
</evidence>
<keyword evidence="5" id="KW-1185">Reference proteome</keyword>
<reference evidence="5" key="1">
    <citation type="journal article" date="2017" name="Nat. Commun.">
        <title>The asparagus genome sheds light on the origin and evolution of a young Y chromosome.</title>
        <authorList>
            <person name="Harkess A."/>
            <person name="Zhou J."/>
            <person name="Xu C."/>
            <person name="Bowers J.E."/>
            <person name="Van der Hulst R."/>
            <person name="Ayyampalayam S."/>
            <person name="Mercati F."/>
            <person name="Riccardi P."/>
            <person name="McKain M.R."/>
            <person name="Kakrana A."/>
            <person name="Tang H."/>
            <person name="Ray J."/>
            <person name="Groenendijk J."/>
            <person name="Arikit S."/>
            <person name="Mathioni S.M."/>
            <person name="Nakano M."/>
            <person name="Shan H."/>
            <person name="Telgmann-Rauber A."/>
            <person name="Kanno A."/>
            <person name="Yue Z."/>
            <person name="Chen H."/>
            <person name="Li W."/>
            <person name="Chen Y."/>
            <person name="Xu X."/>
            <person name="Zhang Y."/>
            <person name="Luo S."/>
            <person name="Chen H."/>
            <person name="Gao J."/>
            <person name="Mao Z."/>
            <person name="Pires J.C."/>
            <person name="Luo M."/>
            <person name="Kudrna D."/>
            <person name="Wing R.A."/>
            <person name="Meyers B.C."/>
            <person name="Yi K."/>
            <person name="Kong H."/>
            <person name="Lavrijsen P."/>
            <person name="Sunseri F."/>
            <person name="Falavigna A."/>
            <person name="Ye Y."/>
            <person name="Leebens-Mack J.H."/>
            <person name="Chen G."/>
        </authorList>
    </citation>
    <scope>NUCLEOTIDE SEQUENCE [LARGE SCALE GENOMIC DNA]</scope>
    <source>
        <strain evidence="5">cv. DH0086</strain>
    </source>
</reference>
<dbReference type="InterPro" id="IPR020084">
    <property type="entry name" value="NUDIX_hydrolase_CS"/>
</dbReference>
<feature type="region of interest" description="Disordered" evidence="2">
    <location>
        <begin position="64"/>
        <end position="88"/>
    </location>
</feature>
<evidence type="ECO:0000256" key="1">
    <source>
        <dbReference type="ARBA" id="ARBA00022801"/>
    </source>
</evidence>
<dbReference type="PROSITE" id="PS00893">
    <property type="entry name" value="NUDIX_BOX"/>
    <property type="match status" value="1"/>
</dbReference>
<keyword evidence="1" id="KW-0378">Hydrolase</keyword>
<dbReference type="AlphaFoldDB" id="A0A5P1FG88"/>
<sequence length="88" mass="9556">MPQGGVDEGEDPRGAAIRELREETGVTSVEILDENLGPTEPPLLVTLNPPCTPRHTKLKWRTRHPVPSVAASKASLELEKNSGQKMSC</sequence>
<evidence type="ECO:0000313" key="5">
    <source>
        <dbReference type="Proteomes" id="UP000243459"/>
    </source>
</evidence>
<feature type="region of interest" description="Disordered" evidence="2">
    <location>
        <begin position="21"/>
        <end position="49"/>
    </location>
</feature>
<evidence type="ECO:0000259" key="3">
    <source>
        <dbReference type="Pfam" id="PF00293"/>
    </source>
</evidence>
<evidence type="ECO:0000313" key="4">
    <source>
        <dbReference type="EMBL" id="ONK75889.1"/>
    </source>
</evidence>
<dbReference type="Gene3D" id="3.90.79.10">
    <property type="entry name" value="Nucleoside Triphosphate Pyrophosphohydrolase"/>
    <property type="match status" value="1"/>
</dbReference>
<dbReference type="InterPro" id="IPR000086">
    <property type="entry name" value="NUDIX_hydrolase_dom"/>
</dbReference>
<dbReference type="SUPFAM" id="SSF55811">
    <property type="entry name" value="Nudix"/>
    <property type="match status" value="1"/>
</dbReference>
<dbReference type="Gramene" id="ONK75889">
    <property type="protein sequence ID" value="ONK75889"/>
    <property type="gene ID" value="A4U43_C03F21640"/>
</dbReference>
<accession>A0A5P1FG88</accession>
<dbReference type="Proteomes" id="UP000243459">
    <property type="component" value="Chromosome 3"/>
</dbReference>